<reference evidence="1" key="1">
    <citation type="journal article" date="2021" name="Proc. Natl. Acad. Sci. U.S.A.">
        <title>A Catalog of Tens of Thousands of Viruses from Human Metagenomes Reveals Hidden Associations with Chronic Diseases.</title>
        <authorList>
            <person name="Tisza M.J."/>
            <person name="Buck C.B."/>
        </authorList>
    </citation>
    <scope>NUCLEOTIDE SEQUENCE</scope>
    <source>
        <strain evidence="1">CtpoI7</strain>
    </source>
</reference>
<proteinExistence type="predicted"/>
<sequence length="36" mass="4335">MYIRGAVTQALRITDFREIFNRLCIRTPISRCPFYL</sequence>
<dbReference type="EMBL" id="BK015368">
    <property type="protein sequence ID" value="DAE03536.1"/>
    <property type="molecule type" value="Genomic_DNA"/>
</dbReference>
<accession>A0A8S5PA41</accession>
<name>A0A8S5PA41_9CAUD</name>
<protein>
    <submittedName>
        <fullName evidence="1">Uncharacterized protein</fullName>
    </submittedName>
</protein>
<organism evidence="1">
    <name type="scientific">Siphoviridae sp. ctpoI7</name>
    <dbReference type="NCBI Taxonomy" id="2825678"/>
    <lineage>
        <taxon>Viruses</taxon>
        <taxon>Duplodnaviria</taxon>
        <taxon>Heunggongvirae</taxon>
        <taxon>Uroviricota</taxon>
        <taxon>Caudoviricetes</taxon>
    </lineage>
</organism>
<evidence type="ECO:0000313" key="1">
    <source>
        <dbReference type="EMBL" id="DAE03536.1"/>
    </source>
</evidence>